<feature type="transmembrane region" description="Helical" evidence="7">
    <location>
        <begin position="25"/>
        <end position="45"/>
    </location>
</feature>
<keyword evidence="4 7" id="KW-0812">Transmembrane</keyword>
<protein>
    <recommendedName>
        <fullName evidence="8">Glycosyltransferase 2-like domain-containing protein</fullName>
    </recommendedName>
</protein>
<evidence type="ECO:0000256" key="4">
    <source>
        <dbReference type="ARBA" id="ARBA00022692"/>
    </source>
</evidence>
<evidence type="ECO:0000313" key="9">
    <source>
        <dbReference type="EMBL" id="SMY20870.1"/>
    </source>
</evidence>
<evidence type="ECO:0000259" key="8">
    <source>
        <dbReference type="Pfam" id="PF13632"/>
    </source>
</evidence>
<dbReference type="GO" id="GO:0016020">
    <property type="term" value="C:membrane"/>
    <property type="evidence" value="ECO:0007669"/>
    <property type="project" value="UniProtKB-SubCell"/>
</dbReference>
<dbReference type="CDD" id="cd06423">
    <property type="entry name" value="CESA_like"/>
    <property type="match status" value="1"/>
</dbReference>
<dbReference type="SUPFAM" id="SSF53448">
    <property type="entry name" value="Nucleotide-diphospho-sugar transferases"/>
    <property type="match status" value="1"/>
</dbReference>
<evidence type="ECO:0000313" key="10">
    <source>
        <dbReference type="Proteomes" id="UP000215453"/>
    </source>
</evidence>
<dbReference type="Proteomes" id="UP000215453">
    <property type="component" value="Chromosome 2"/>
</dbReference>
<organism evidence="9 10">
    <name type="scientific">Zymoseptoria tritici ST99CH_1A5</name>
    <dbReference type="NCBI Taxonomy" id="1276529"/>
    <lineage>
        <taxon>Eukaryota</taxon>
        <taxon>Fungi</taxon>
        <taxon>Dikarya</taxon>
        <taxon>Ascomycota</taxon>
        <taxon>Pezizomycotina</taxon>
        <taxon>Dothideomycetes</taxon>
        <taxon>Dothideomycetidae</taxon>
        <taxon>Mycosphaerellales</taxon>
        <taxon>Mycosphaerellaceae</taxon>
        <taxon>Zymoseptoria</taxon>
    </lineage>
</organism>
<dbReference type="InterPro" id="IPR029044">
    <property type="entry name" value="Nucleotide-diphossugar_trans"/>
</dbReference>
<evidence type="ECO:0000256" key="2">
    <source>
        <dbReference type="ARBA" id="ARBA00022676"/>
    </source>
</evidence>
<evidence type="ECO:0000256" key="1">
    <source>
        <dbReference type="ARBA" id="ARBA00004141"/>
    </source>
</evidence>
<accession>A0A1Y6LC24</accession>
<keyword evidence="3" id="KW-0808">Transferase</keyword>
<proteinExistence type="predicted"/>
<dbReference type="Pfam" id="PF13632">
    <property type="entry name" value="Glyco_trans_2_3"/>
    <property type="match status" value="1"/>
</dbReference>
<keyword evidence="5 7" id="KW-1133">Transmembrane helix</keyword>
<gene>
    <name evidence="9" type="ORF">ZT1A5_G2306</name>
</gene>
<dbReference type="InterPro" id="IPR001173">
    <property type="entry name" value="Glyco_trans_2-like"/>
</dbReference>
<name>A0A1Y6LC24_ZYMTR</name>
<keyword evidence="6 7" id="KW-0472">Membrane</keyword>
<dbReference type="AlphaFoldDB" id="A0A1Y6LC24"/>
<feature type="transmembrane region" description="Helical" evidence="7">
    <location>
        <begin position="52"/>
        <end position="73"/>
    </location>
</feature>
<dbReference type="EMBL" id="LT882677">
    <property type="protein sequence ID" value="SMY20870.1"/>
    <property type="molecule type" value="Genomic_DNA"/>
</dbReference>
<feature type="domain" description="Glycosyltransferase 2-like" evidence="8">
    <location>
        <begin position="199"/>
        <end position="419"/>
    </location>
</feature>
<comment type="subcellular location">
    <subcellularLocation>
        <location evidence="1">Membrane</location>
        <topology evidence="1">Multi-pass membrane protein</topology>
    </subcellularLocation>
</comment>
<evidence type="ECO:0000256" key="5">
    <source>
        <dbReference type="ARBA" id="ARBA00022989"/>
    </source>
</evidence>
<feature type="transmembrane region" description="Helical" evidence="7">
    <location>
        <begin position="440"/>
        <end position="463"/>
    </location>
</feature>
<keyword evidence="2" id="KW-0328">Glycosyltransferase</keyword>
<evidence type="ECO:0000256" key="6">
    <source>
        <dbReference type="ARBA" id="ARBA00023136"/>
    </source>
</evidence>
<dbReference type="GO" id="GO:0016757">
    <property type="term" value="F:glycosyltransferase activity"/>
    <property type="evidence" value="ECO:0007669"/>
    <property type="project" value="UniProtKB-KW"/>
</dbReference>
<sequence>MTPSEPEGTADDDAHTALSNWIAEWTPSALVCTYLIALTAMLVLCNERTIKILYFFYISTNSACIIDSFLGLAPVRTAREAAITVHERAQFPSDRNGKVKDLPIIDIVIVAYLPNEKDIIRHQVLYACKKLVYPKDKLNINLVYNTPIPIEPLETELARLPQQYKTLRVIKAPGSTSKADNLNYFFTLKSNADIIGIFDTDHCPHPYNPRWAAERFLADDSVDIVQGRCIVYNTSESFYAKMISIEFDRIYAISHPGRLRIFGLGLFCGSNGYWRAPLLRKHKMDGSMLTEDIDSALRAYGLGKQIVHDMNVISFETAPNTFAAFWKQRLRWAQGWSQASIKHMPLLWTNPPNGNRGFNERLGLFSLLFVREISHHLIAQHVCLLVSFLITDWPSDLSELVRILFFRYPTAGWFFWATFIAVLLTLYFTEQVRSRYTTTWQMAIFSLLHVPYLVLVAVIGLYGHARQLVKYDKWNPTARK</sequence>
<dbReference type="InterPro" id="IPR050321">
    <property type="entry name" value="Glycosyltr_2/OpgH_subfam"/>
</dbReference>
<evidence type="ECO:0000256" key="7">
    <source>
        <dbReference type="SAM" id="Phobius"/>
    </source>
</evidence>
<evidence type="ECO:0000256" key="3">
    <source>
        <dbReference type="ARBA" id="ARBA00022679"/>
    </source>
</evidence>
<dbReference type="Gene3D" id="3.90.550.10">
    <property type="entry name" value="Spore Coat Polysaccharide Biosynthesis Protein SpsA, Chain A"/>
    <property type="match status" value="1"/>
</dbReference>
<feature type="transmembrane region" description="Helical" evidence="7">
    <location>
        <begin position="405"/>
        <end position="428"/>
    </location>
</feature>
<dbReference type="PANTHER" id="PTHR43867">
    <property type="entry name" value="CELLULOSE SYNTHASE CATALYTIC SUBUNIT A [UDP-FORMING]"/>
    <property type="match status" value="1"/>
</dbReference>
<dbReference type="PANTHER" id="PTHR43867:SF2">
    <property type="entry name" value="CELLULOSE SYNTHASE CATALYTIC SUBUNIT A [UDP-FORMING]"/>
    <property type="match status" value="1"/>
</dbReference>
<reference evidence="9 10" key="1">
    <citation type="submission" date="2016-10" db="EMBL/GenBank/DDBJ databases">
        <authorList>
            <person name="Varghese N."/>
        </authorList>
    </citation>
    <scope>NUCLEOTIDE SEQUENCE [LARGE SCALE GENOMIC DNA]</scope>
</reference>